<sequence>MLSNGQPQHRPQPRQDIKPTVIPESPPPPTKRQTREAPVDVDGLSSPTTRQTRASARTISRVRSPTPKGWSESTPGWRGQWRNSLVFPAEGKSRATVDLDDIPRLDEGQFLNDNLIIFYLRYLQYHLEKEYPGLAERVYFHNTFFYDKLKPSRAGGAINYDSVKSWTSKVDLFQKDFIIVPINEYSHWYVAIIYNAPKLLPQPGNPDVAGAAISSAAQNPISLDYDRIITLDSLGGAHSPACQALTKYLVAEMMDKKDIAIEPPKSLGMTAKDVPQQHNYCDCGLFLLGYIRQLLQDPDSFVRNIL</sequence>
<dbReference type="Proteomes" id="UP000193689">
    <property type="component" value="Unassembled WGS sequence"/>
</dbReference>
<keyword evidence="4" id="KW-0833">Ubl conjugation pathway</keyword>
<dbReference type="OrthoDB" id="442460at2759"/>
<keyword evidence="3" id="KW-0645">Protease</keyword>
<feature type="domain" description="Ubiquitin-like protease family profile" evidence="7">
    <location>
        <begin position="95"/>
        <end position="294"/>
    </location>
</feature>
<dbReference type="GO" id="GO:0006508">
    <property type="term" value="P:proteolysis"/>
    <property type="evidence" value="ECO:0007669"/>
    <property type="project" value="UniProtKB-KW"/>
</dbReference>
<dbReference type="InterPro" id="IPR051947">
    <property type="entry name" value="Sentrin-specific_protease"/>
</dbReference>
<dbReference type="Pfam" id="PF02902">
    <property type="entry name" value="Peptidase_C48"/>
    <property type="match status" value="1"/>
</dbReference>
<feature type="non-terminal residue" evidence="8">
    <location>
        <position position="306"/>
    </location>
</feature>
<name>A0A1Y2EJ97_9PEZI</name>
<dbReference type="PANTHER" id="PTHR46896">
    <property type="entry name" value="SENTRIN-SPECIFIC PROTEASE"/>
    <property type="match status" value="1"/>
</dbReference>
<evidence type="ECO:0000256" key="1">
    <source>
        <dbReference type="ARBA" id="ARBA00005234"/>
    </source>
</evidence>
<evidence type="ECO:0000313" key="9">
    <source>
        <dbReference type="Proteomes" id="UP000193689"/>
    </source>
</evidence>
<dbReference type="PANTHER" id="PTHR46896:SF3">
    <property type="entry name" value="FI06413P-RELATED"/>
    <property type="match status" value="1"/>
</dbReference>
<evidence type="ECO:0000256" key="4">
    <source>
        <dbReference type="ARBA" id="ARBA00022786"/>
    </source>
</evidence>
<dbReference type="SUPFAM" id="SSF54001">
    <property type="entry name" value="Cysteine proteinases"/>
    <property type="match status" value="1"/>
</dbReference>
<gene>
    <name evidence="8" type="ORF">BCR38DRAFT_331423</name>
</gene>
<dbReference type="InterPro" id="IPR003653">
    <property type="entry name" value="Peptidase_C48_C"/>
</dbReference>
<feature type="region of interest" description="Disordered" evidence="6">
    <location>
        <begin position="1"/>
        <end position="76"/>
    </location>
</feature>
<accession>A0A1Y2EJ97</accession>
<dbReference type="InterPro" id="IPR038765">
    <property type="entry name" value="Papain-like_cys_pep_sf"/>
</dbReference>
<evidence type="ECO:0000259" key="7">
    <source>
        <dbReference type="PROSITE" id="PS50600"/>
    </source>
</evidence>
<comment type="similarity">
    <text evidence="1">Belongs to the peptidase C48 family.</text>
</comment>
<dbReference type="GO" id="GO:0070139">
    <property type="term" value="F:SUMO-specific endopeptidase activity"/>
    <property type="evidence" value="ECO:0007669"/>
    <property type="project" value="TreeGrafter"/>
</dbReference>
<evidence type="ECO:0000313" key="8">
    <source>
        <dbReference type="EMBL" id="ORY71630.1"/>
    </source>
</evidence>
<evidence type="ECO:0000256" key="2">
    <source>
        <dbReference type="ARBA" id="ARBA00022553"/>
    </source>
</evidence>
<evidence type="ECO:0000256" key="5">
    <source>
        <dbReference type="ARBA" id="ARBA00022801"/>
    </source>
</evidence>
<dbReference type="RefSeq" id="XP_040721222.1">
    <property type="nucleotide sequence ID" value="XM_040855052.1"/>
</dbReference>
<protein>
    <recommendedName>
        <fullName evidence="7">Ubiquitin-like protease family profile domain-containing protein</fullName>
    </recommendedName>
</protein>
<keyword evidence="9" id="KW-1185">Reference proteome</keyword>
<comment type="caution">
    <text evidence="8">The sequence shown here is derived from an EMBL/GenBank/DDBJ whole genome shotgun (WGS) entry which is preliminary data.</text>
</comment>
<dbReference type="PROSITE" id="PS50600">
    <property type="entry name" value="ULP_PROTEASE"/>
    <property type="match status" value="1"/>
</dbReference>
<evidence type="ECO:0000256" key="3">
    <source>
        <dbReference type="ARBA" id="ARBA00022670"/>
    </source>
</evidence>
<dbReference type="GO" id="GO:0005737">
    <property type="term" value="C:cytoplasm"/>
    <property type="evidence" value="ECO:0007669"/>
    <property type="project" value="TreeGrafter"/>
</dbReference>
<proteinExistence type="inferred from homology"/>
<keyword evidence="5" id="KW-0378">Hydrolase</keyword>
<evidence type="ECO:0000256" key="6">
    <source>
        <dbReference type="SAM" id="MobiDB-lite"/>
    </source>
</evidence>
<dbReference type="AlphaFoldDB" id="A0A1Y2EJ97"/>
<feature type="compositionally biased region" description="Polar residues" evidence="6">
    <location>
        <begin position="45"/>
        <end position="63"/>
    </location>
</feature>
<keyword evidence="2" id="KW-0597">Phosphoprotein</keyword>
<dbReference type="STRING" id="1141098.A0A1Y2EJ97"/>
<dbReference type="GeneID" id="63771264"/>
<organism evidence="8 9">
    <name type="scientific">Pseudomassariella vexata</name>
    <dbReference type="NCBI Taxonomy" id="1141098"/>
    <lineage>
        <taxon>Eukaryota</taxon>
        <taxon>Fungi</taxon>
        <taxon>Dikarya</taxon>
        <taxon>Ascomycota</taxon>
        <taxon>Pezizomycotina</taxon>
        <taxon>Sordariomycetes</taxon>
        <taxon>Xylariomycetidae</taxon>
        <taxon>Amphisphaeriales</taxon>
        <taxon>Pseudomassariaceae</taxon>
        <taxon>Pseudomassariella</taxon>
    </lineage>
</organism>
<reference evidence="8 9" key="1">
    <citation type="submission" date="2016-07" db="EMBL/GenBank/DDBJ databases">
        <title>Pervasive Adenine N6-methylation of Active Genes in Fungi.</title>
        <authorList>
            <consortium name="DOE Joint Genome Institute"/>
            <person name="Mondo S.J."/>
            <person name="Dannebaum R.O."/>
            <person name="Kuo R.C."/>
            <person name="Labutti K."/>
            <person name="Haridas S."/>
            <person name="Kuo A."/>
            <person name="Salamov A."/>
            <person name="Ahrendt S.R."/>
            <person name="Lipzen A."/>
            <person name="Sullivan W."/>
            <person name="Andreopoulos W.B."/>
            <person name="Clum A."/>
            <person name="Lindquist E."/>
            <person name="Daum C."/>
            <person name="Ramamoorthy G.K."/>
            <person name="Gryganskyi A."/>
            <person name="Culley D."/>
            <person name="Magnuson J.K."/>
            <person name="James T.Y."/>
            <person name="O'Malley M.A."/>
            <person name="Stajich J.E."/>
            <person name="Spatafora J.W."/>
            <person name="Visel A."/>
            <person name="Grigoriev I.V."/>
        </authorList>
    </citation>
    <scope>NUCLEOTIDE SEQUENCE [LARGE SCALE GENOMIC DNA]</scope>
    <source>
        <strain evidence="8 9">CBS 129021</strain>
    </source>
</reference>
<dbReference type="InParanoid" id="A0A1Y2EJ97"/>
<dbReference type="GO" id="GO:0005634">
    <property type="term" value="C:nucleus"/>
    <property type="evidence" value="ECO:0007669"/>
    <property type="project" value="TreeGrafter"/>
</dbReference>
<dbReference type="EMBL" id="MCFJ01000001">
    <property type="protein sequence ID" value="ORY71630.1"/>
    <property type="molecule type" value="Genomic_DNA"/>
</dbReference>
<dbReference type="Gene3D" id="3.40.395.10">
    <property type="entry name" value="Adenoviral Proteinase, Chain A"/>
    <property type="match status" value="1"/>
</dbReference>
<dbReference type="GO" id="GO:0016926">
    <property type="term" value="P:protein desumoylation"/>
    <property type="evidence" value="ECO:0007669"/>
    <property type="project" value="TreeGrafter"/>
</dbReference>